<comment type="caution">
    <text evidence="1">The sequence shown here is derived from an EMBL/GenBank/DDBJ whole genome shotgun (WGS) entry which is preliminary data.</text>
</comment>
<evidence type="ECO:0000313" key="1">
    <source>
        <dbReference type="EMBL" id="EKF17691.1"/>
    </source>
</evidence>
<reference evidence="1 2" key="1">
    <citation type="journal article" date="2012" name="J. Bacteriol.">
        <title>Genome Sequence of Nitratireductor pacificus Type Strain pht-3B.</title>
        <authorList>
            <person name="Lai Q."/>
            <person name="Li G."/>
            <person name="Shao Z."/>
        </authorList>
    </citation>
    <scope>NUCLEOTIDE SEQUENCE [LARGE SCALE GENOMIC DNA]</scope>
    <source>
        <strain evidence="2">pht-3B</strain>
    </source>
</reference>
<organism evidence="1 2">
    <name type="scientific">Nitratireductor pacificus pht-3B</name>
    <dbReference type="NCBI Taxonomy" id="391937"/>
    <lineage>
        <taxon>Bacteria</taxon>
        <taxon>Pseudomonadati</taxon>
        <taxon>Pseudomonadota</taxon>
        <taxon>Alphaproteobacteria</taxon>
        <taxon>Hyphomicrobiales</taxon>
        <taxon>Phyllobacteriaceae</taxon>
        <taxon>Nitratireductor</taxon>
    </lineage>
</organism>
<proteinExistence type="predicted"/>
<dbReference type="PATRIC" id="fig|391937.3.peg.3404"/>
<dbReference type="AlphaFoldDB" id="K2M6D3"/>
<gene>
    <name evidence="1" type="ORF">NA2_16567</name>
</gene>
<dbReference type="Proteomes" id="UP000006786">
    <property type="component" value="Unassembled WGS sequence"/>
</dbReference>
<dbReference type="eggNOG" id="ENOG5033H8D">
    <property type="taxonomic scope" value="Bacteria"/>
</dbReference>
<dbReference type="EMBL" id="AMRM01000020">
    <property type="protein sequence ID" value="EKF17691.1"/>
    <property type="molecule type" value="Genomic_DNA"/>
</dbReference>
<protein>
    <submittedName>
        <fullName evidence="1">Type III secretion component</fullName>
    </submittedName>
</protein>
<sequence>MPAESATTPDSAEWRSFMDDPADYARPGRLAACFDGAIGIAACADMLAAERLRPRLTTLLLSHYDIPRSFPAGQVDEKDRRVALATREELQDIVLRAGAIRWAGSFAGIIMSADAAALNAVLGTDLSGFAMANRDLSGPVRPIEDLDGLPDRLTADGWRCLAAWCRAVPQAVGARVRLRLEPEEMAVENPIGDFAEAGPIVIRRAVG</sequence>
<keyword evidence="2" id="KW-1185">Reference proteome</keyword>
<name>K2M6D3_9HYPH</name>
<accession>K2M6D3</accession>
<evidence type="ECO:0000313" key="2">
    <source>
        <dbReference type="Proteomes" id="UP000006786"/>
    </source>
</evidence>
<dbReference type="Pfam" id="PF06578">
    <property type="entry name" value="YscK"/>
    <property type="match status" value="1"/>
</dbReference>
<dbReference type="InterPro" id="IPR009510">
    <property type="entry name" value="T3SS_K"/>
</dbReference>
<dbReference type="STRING" id="391937.NA2_16567"/>